<dbReference type="GO" id="GO:0031167">
    <property type="term" value="P:rRNA methylation"/>
    <property type="evidence" value="ECO:0007669"/>
    <property type="project" value="InterPro"/>
</dbReference>
<reference evidence="3 4" key="2">
    <citation type="submission" date="2007-08" db="EMBL/GenBank/DDBJ databases">
        <authorList>
            <person name="Fulton L."/>
            <person name="Clifton S."/>
            <person name="Fulton B."/>
            <person name="Xu J."/>
            <person name="Minx P."/>
            <person name="Pepin K.H."/>
            <person name="Johnson M."/>
            <person name="Thiruvilangam P."/>
            <person name="Bhonagiri V."/>
            <person name="Nash W.E."/>
            <person name="Wang C."/>
            <person name="Mardis E.R."/>
            <person name="Wilson R.K."/>
        </authorList>
    </citation>
    <scope>NUCLEOTIDE SEQUENCE [LARGE SCALE GENOMIC DNA]</scope>
    <source>
        <strain evidence="3 4">DSM 753</strain>
    </source>
</reference>
<evidence type="ECO:0000256" key="1">
    <source>
        <dbReference type="ARBA" id="ARBA00022603"/>
    </source>
</evidence>
<keyword evidence="2 3" id="KW-0808">Transferase</keyword>
<organism evidence="3 4">
    <name type="scientific">[Clostridium] leptum DSM 753</name>
    <dbReference type="NCBI Taxonomy" id="428125"/>
    <lineage>
        <taxon>Bacteria</taxon>
        <taxon>Bacillati</taxon>
        <taxon>Bacillota</taxon>
        <taxon>Clostridia</taxon>
        <taxon>Eubacteriales</taxon>
        <taxon>Oscillospiraceae</taxon>
        <taxon>Oscillospiraceae incertae sedis</taxon>
    </lineage>
</organism>
<dbReference type="Proteomes" id="UP000003490">
    <property type="component" value="Unassembled WGS sequence"/>
</dbReference>
<accession>A7VUD7</accession>
<dbReference type="eggNOG" id="COG0742">
    <property type="taxonomic scope" value="Bacteria"/>
</dbReference>
<dbReference type="CDD" id="cd02440">
    <property type="entry name" value="AdoMet_MTases"/>
    <property type="match status" value="1"/>
</dbReference>
<dbReference type="HOGENOM" id="CLU_075826_0_2_9"/>
<sequence length="210" mass="23148">MGAAAAAAGSKDAKERDMGIFPYQEKAMRVITGSARGRRLQTLEGQEVRPTPERIKEAVFSIIQFQIEGRRFLDLFAGSGQMGIEALSRGAREAVFVDSRKDSVQIIRENLEKTGLGQQGRVVNMDSLAFLSQPNGKFDLAFLDPPYRTGLLEKALEMTSAVVKPGGVILCEHPADEELPAQAGDFVKRRDYRHGKILISLYRHKDVVGS</sequence>
<protein>
    <submittedName>
        <fullName evidence="3">RNA methyltransferase, RsmD family</fullName>
        <ecNumber evidence="3">2.1.1.-</ecNumber>
    </submittedName>
</protein>
<dbReference type="AlphaFoldDB" id="A7VUD7"/>
<evidence type="ECO:0000313" key="4">
    <source>
        <dbReference type="Proteomes" id="UP000003490"/>
    </source>
</evidence>
<dbReference type="Gene3D" id="3.40.50.150">
    <property type="entry name" value="Vaccinia Virus protein VP39"/>
    <property type="match status" value="1"/>
</dbReference>
<dbReference type="GO" id="GO:0008168">
    <property type="term" value="F:methyltransferase activity"/>
    <property type="evidence" value="ECO:0007669"/>
    <property type="project" value="UniProtKB-KW"/>
</dbReference>
<gene>
    <name evidence="3" type="ORF">CLOLEP_02183</name>
</gene>
<dbReference type="EC" id="2.1.1.-" evidence="3"/>
<dbReference type="GO" id="GO:0003676">
    <property type="term" value="F:nucleic acid binding"/>
    <property type="evidence" value="ECO:0007669"/>
    <property type="project" value="InterPro"/>
</dbReference>
<dbReference type="SUPFAM" id="SSF53335">
    <property type="entry name" value="S-adenosyl-L-methionine-dependent methyltransferases"/>
    <property type="match status" value="1"/>
</dbReference>
<dbReference type="PANTHER" id="PTHR43542">
    <property type="entry name" value="METHYLTRANSFERASE"/>
    <property type="match status" value="1"/>
</dbReference>
<evidence type="ECO:0000256" key="2">
    <source>
        <dbReference type="ARBA" id="ARBA00022679"/>
    </source>
</evidence>
<dbReference type="InterPro" id="IPR004398">
    <property type="entry name" value="RNA_MeTrfase_RsmD"/>
</dbReference>
<reference evidence="3 4" key="1">
    <citation type="submission" date="2007-08" db="EMBL/GenBank/DDBJ databases">
        <title>Draft genome sequence of Clostridium leptum (DSM 753).</title>
        <authorList>
            <person name="Sudarsanam P."/>
            <person name="Ley R."/>
            <person name="Guruge J."/>
            <person name="Turnbaugh P.J."/>
            <person name="Mahowald M."/>
            <person name="Liep D."/>
            <person name="Gordon J."/>
        </authorList>
    </citation>
    <scope>NUCLEOTIDE SEQUENCE [LARGE SCALE GENOMIC DNA]</scope>
    <source>
        <strain evidence="3 4">DSM 753</strain>
    </source>
</reference>
<dbReference type="Pfam" id="PF03602">
    <property type="entry name" value="Cons_hypoth95"/>
    <property type="match status" value="1"/>
</dbReference>
<dbReference type="PANTHER" id="PTHR43542:SF1">
    <property type="entry name" value="METHYLTRANSFERASE"/>
    <property type="match status" value="1"/>
</dbReference>
<proteinExistence type="predicted"/>
<name>A7VUD7_9FIRM</name>
<evidence type="ECO:0000313" key="3">
    <source>
        <dbReference type="EMBL" id="EDO60587.1"/>
    </source>
</evidence>
<dbReference type="NCBIfam" id="TIGR00095">
    <property type="entry name" value="16S rRNA (guanine(966)-N(2))-methyltransferase RsmD"/>
    <property type="match status" value="1"/>
</dbReference>
<dbReference type="InterPro" id="IPR002052">
    <property type="entry name" value="DNA_methylase_N6_adenine_CS"/>
</dbReference>
<comment type="caution">
    <text evidence="3">The sequence shown here is derived from an EMBL/GenBank/DDBJ whole genome shotgun (WGS) entry which is preliminary data.</text>
</comment>
<dbReference type="EMBL" id="ABCB02000019">
    <property type="protein sequence ID" value="EDO60587.1"/>
    <property type="molecule type" value="Genomic_DNA"/>
</dbReference>
<keyword evidence="1 3" id="KW-0489">Methyltransferase</keyword>
<dbReference type="InterPro" id="IPR029063">
    <property type="entry name" value="SAM-dependent_MTases_sf"/>
</dbReference>
<dbReference type="PIRSF" id="PIRSF004553">
    <property type="entry name" value="CHP00095"/>
    <property type="match status" value="1"/>
</dbReference>
<dbReference type="PROSITE" id="PS00092">
    <property type="entry name" value="N6_MTASE"/>
    <property type="match status" value="1"/>
</dbReference>